<comment type="caution">
    <text evidence="2">The sequence shown here is derived from an EMBL/GenBank/DDBJ whole genome shotgun (WGS) entry which is preliminary data.</text>
</comment>
<accession>A0A9D3YV25</accession>
<proteinExistence type="predicted"/>
<reference evidence="2" key="1">
    <citation type="journal article" date="2019" name="bioRxiv">
        <title>The Genome of the Zebra Mussel, Dreissena polymorpha: A Resource for Invasive Species Research.</title>
        <authorList>
            <person name="McCartney M.A."/>
            <person name="Auch B."/>
            <person name="Kono T."/>
            <person name="Mallez S."/>
            <person name="Zhang Y."/>
            <person name="Obille A."/>
            <person name="Becker A."/>
            <person name="Abrahante J.E."/>
            <person name="Garbe J."/>
            <person name="Badalamenti J.P."/>
            <person name="Herman A."/>
            <person name="Mangelson H."/>
            <person name="Liachko I."/>
            <person name="Sullivan S."/>
            <person name="Sone E.D."/>
            <person name="Koren S."/>
            <person name="Silverstein K.A.T."/>
            <person name="Beckman K.B."/>
            <person name="Gohl D.M."/>
        </authorList>
    </citation>
    <scope>NUCLEOTIDE SEQUENCE</scope>
    <source>
        <strain evidence="2">Duluth1</strain>
        <tissue evidence="2">Whole animal</tissue>
    </source>
</reference>
<gene>
    <name evidence="2" type="ORF">DPMN_067314</name>
</gene>
<dbReference type="EMBL" id="JAIWYP010000014">
    <property type="protein sequence ID" value="KAH3707895.1"/>
    <property type="molecule type" value="Genomic_DNA"/>
</dbReference>
<organism evidence="2 3">
    <name type="scientific">Dreissena polymorpha</name>
    <name type="common">Zebra mussel</name>
    <name type="synonym">Mytilus polymorpha</name>
    <dbReference type="NCBI Taxonomy" id="45954"/>
    <lineage>
        <taxon>Eukaryota</taxon>
        <taxon>Metazoa</taxon>
        <taxon>Spiralia</taxon>
        <taxon>Lophotrochozoa</taxon>
        <taxon>Mollusca</taxon>
        <taxon>Bivalvia</taxon>
        <taxon>Autobranchia</taxon>
        <taxon>Heteroconchia</taxon>
        <taxon>Euheterodonta</taxon>
        <taxon>Imparidentia</taxon>
        <taxon>Neoheterodontei</taxon>
        <taxon>Myida</taxon>
        <taxon>Dreissenoidea</taxon>
        <taxon>Dreissenidae</taxon>
        <taxon>Dreissena</taxon>
    </lineage>
</organism>
<evidence type="ECO:0000256" key="1">
    <source>
        <dbReference type="SAM" id="MobiDB-lite"/>
    </source>
</evidence>
<evidence type="ECO:0000313" key="2">
    <source>
        <dbReference type="EMBL" id="KAH3707895.1"/>
    </source>
</evidence>
<dbReference type="Proteomes" id="UP000828390">
    <property type="component" value="Unassembled WGS sequence"/>
</dbReference>
<keyword evidence="3" id="KW-1185">Reference proteome</keyword>
<protein>
    <submittedName>
        <fullName evidence="2">Uncharacterized protein</fullName>
    </submittedName>
</protein>
<sequence length="72" mass="7808">MGNCHAKKTSAISPRGKGSHQDICAVLSQNTPNSRSGIVYNDMESMLRHGEEILQPLTGGKNMYKSTFVGVK</sequence>
<evidence type="ECO:0000313" key="3">
    <source>
        <dbReference type="Proteomes" id="UP000828390"/>
    </source>
</evidence>
<reference evidence="2" key="2">
    <citation type="submission" date="2020-11" db="EMBL/GenBank/DDBJ databases">
        <authorList>
            <person name="McCartney M.A."/>
            <person name="Auch B."/>
            <person name="Kono T."/>
            <person name="Mallez S."/>
            <person name="Becker A."/>
            <person name="Gohl D.M."/>
            <person name="Silverstein K.A.T."/>
            <person name="Koren S."/>
            <person name="Bechman K.B."/>
            <person name="Herman A."/>
            <person name="Abrahante J.E."/>
            <person name="Garbe J."/>
        </authorList>
    </citation>
    <scope>NUCLEOTIDE SEQUENCE</scope>
    <source>
        <strain evidence="2">Duluth1</strain>
        <tissue evidence="2">Whole animal</tissue>
    </source>
</reference>
<name>A0A9D3YV25_DREPO</name>
<dbReference type="AlphaFoldDB" id="A0A9D3YV25"/>
<feature type="region of interest" description="Disordered" evidence="1">
    <location>
        <begin position="1"/>
        <end position="20"/>
    </location>
</feature>